<dbReference type="PATRIC" id="fig|743722.3.peg.331"/>
<sequence length="97" mass="10631">MPRGAVLHIAVGHQFRQALVVGGDGAYPREAHQLPAAGVEMAVRVAAIVVVEQCRHQSDVRGQQTPVIANPLEERAERVLGQFHPFTHCRYLPPSFS</sequence>
<dbReference type="AlphaFoldDB" id="F4C336"/>
<name>F4C336_SPHS2</name>
<organism evidence="1">
    <name type="scientific">Sphingobacterium sp. (strain 21)</name>
    <dbReference type="NCBI Taxonomy" id="743722"/>
    <lineage>
        <taxon>Bacteria</taxon>
        <taxon>Pseudomonadati</taxon>
        <taxon>Bacteroidota</taxon>
        <taxon>Sphingobacteriia</taxon>
        <taxon>Sphingobacteriales</taxon>
        <taxon>Sphingobacteriaceae</taxon>
        <taxon>Sphingobacterium</taxon>
    </lineage>
</organism>
<proteinExistence type="predicted"/>
<reference evidence="1" key="1">
    <citation type="submission" date="2011-03" db="EMBL/GenBank/DDBJ databases">
        <title>Complete sequence of Sphingobacterium sp. 21.</title>
        <authorList>
            <consortium name="US DOE Joint Genome Institute"/>
            <person name="Lucas S."/>
            <person name="Copeland A."/>
            <person name="Lapidus A."/>
            <person name="Cheng J.-F."/>
            <person name="Goodwin L."/>
            <person name="Pitluck S."/>
            <person name="Davenport K."/>
            <person name="Detter J.C."/>
            <person name="Han C."/>
            <person name="Tapia R."/>
            <person name="Land M."/>
            <person name="Hauser L."/>
            <person name="Kyrpides N."/>
            <person name="Ivanova N."/>
            <person name="Ovchinnikova G."/>
            <person name="Pagani I."/>
            <person name="Siebers A.K."/>
            <person name="Allgaier M."/>
            <person name="Thelen M.P."/>
            <person name="Hugenholtz P."/>
            <person name="Woyke T."/>
        </authorList>
    </citation>
    <scope>NUCLEOTIDE SEQUENCE</scope>
    <source>
        <strain evidence="1">21</strain>
    </source>
</reference>
<evidence type="ECO:0000313" key="1">
    <source>
        <dbReference type="EMBL" id="ADZ76888.1"/>
    </source>
</evidence>
<gene>
    <name evidence="1" type="ordered locus">Sph21_0306</name>
</gene>
<protein>
    <submittedName>
        <fullName evidence="1">Uncharacterized protein</fullName>
    </submittedName>
</protein>
<dbReference type="HOGENOM" id="CLU_2345237_0_0_10"/>
<dbReference type="KEGG" id="shg:Sph21_0306"/>
<accession>F4C336</accession>
<dbReference type="STRING" id="743722.Sph21_0306"/>
<dbReference type="EMBL" id="CP002584">
    <property type="protein sequence ID" value="ADZ76888.1"/>
    <property type="molecule type" value="Genomic_DNA"/>
</dbReference>